<name>A0A8H4XJE0_9HYPO</name>
<evidence type="ECO:0000313" key="2">
    <source>
        <dbReference type="EMBL" id="KAF4977650.1"/>
    </source>
</evidence>
<feature type="compositionally biased region" description="Basic residues" evidence="1">
    <location>
        <begin position="101"/>
        <end position="118"/>
    </location>
</feature>
<feature type="compositionally biased region" description="Basic residues" evidence="1">
    <location>
        <begin position="76"/>
        <end position="90"/>
    </location>
</feature>
<reference evidence="2" key="1">
    <citation type="journal article" date="2020" name="BMC Genomics">
        <title>Correction to: Identification and distribution of gene clusters required for synthesis of sphingolipid metabolism inhibitors in diverse species of the filamentous fungus Fusarium.</title>
        <authorList>
            <person name="Kim H.S."/>
            <person name="Lohmar J.M."/>
            <person name="Busman M."/>
            <person name="Brown D.W."/>
            <person name="Naumann T.A."/>
            <person name="Divon H.H."/>
            <person name="Lysoe E."/>
            <person name="Uhlig S."/>
            <person name="Proctor R.H."/>
        </authorList>
    </citation>
    <scope>NUCLEOTIDE SEQUENCE</scope>
    <source>
        <strain evidence="2">NRRL 22465</strain>
    </source>
</reference>
<dbReference type="AlphaFoldDB" id="A0A8H4XJE0"/>
<accession>A0A8H4XJE0</accession>
<protein>
    <submittedName>
        <fullName evidence="2">Uncharacterized protein</fullName>
    </submittedName>
</protein>
<proteinExistence type="predicted"/>
<dbReference type="EMBL" id="JABEYC010000425">
    <property type="protein sequence ID" value="KAF4977650.1"/>
    <property type="molecule type" value="Genomic_DNA"/>
</dbReference>
<gene>
    <name evidence="2" type="ORF">FZEAL_5857</name>
</gene>
<feature type="region of interest" description="Disordered" evidence="1">
    <location>
        <begin position="1"/>
        <end position="59"/>
    </location>
</feature>
<evidence type="ECO:0000313" key="3">
    <source>
        <dbReference type="Proteomes" id="UP000635477"/>
    </source>
</evidence>
<sequence length="124" mass="13886">MLLPEAAHQESAMAASLPTLSPTPCQPASGLATRSISQPPPSPPSSTGSKTSPLLSLPSLQEQLWKQDYTSIALASRHRPDHRRRSRRHRDIAMGLDRPANHRRRRWLKERMGKRAGKIQRLLS</sequence>
<dbReference type="Proteomes" id="UP000635477">
    <property type="component" value="Unassembled WGS sequence"/>
</dbReference>
<keyword evidence="3" id="KW-1185">Reference proteome</keyword>
<reference evidence="2" key="2">
    <citation type="submission" date="2020-05" db="EMBL/GenBank/DDBJ databases">
        <authorList>
            <person name="Kim H.-S."/>
            <person name="Proctor R.H."/>
            <person name="Brown D.W."/>
        </authorList>
    </citation>
    <scope>NUCLEOTIDE SEQUENCE</scope>
    <source>
        <strain evidence="2">NRRL 22465</strain>
    </source>
</reference>
<organism evidence="2 3">
    <name type="scientific">Fusarium zealandicum</name>
    <dbReference type="NCBI Taxonomy" id="1053134"/>
    <lineage>
        <taxon>Eukaryota</taxon>
        <taxon>Fungi</taxon>
        <taxon>Dikarya</taxon>
        <taxon>Ascomycota</taxon>
        <taxon>Pezizomycotina</taxon>
        <taxon>Sordariomycetes</taxon>
        <taxon>Hypocreomycetidae</taxon>
        <taxon>Hypocreales</taxon>
        <taxon>Nectriaceae</taxon>
        <taxon>Fusarium</taxon>
        <taxon>Fusarium staphyleae species complex</taxon>
    </lineage>
</organism>
<comment type="caution">
    <text evidence="2">The sequence shown here is derived from an EMBL/GenBank/DDBJ whole genome shotgun (WGS) entry which is preliminary data.</text>
</comment>
<feature type="region of interest" description="Disordered" evidence="1">
    <location>
        <begin position="72"/>
        <end position="124"/>
    </location>
</feature>
<feature type="compositionally biased region" description="Low complexity" evidence="1">
    <location>
        <begin position="45"/>
        <end position="59"/>
    </location>
</feature>
<evidence type="ECO:0000256" key="1">
    <source>
        <dbReference type="SAM" id="MobiDB-lite"/>
    </source>
</evidence>